<reference evidence="2" key="1">
    <citation type="journal article" date="2023" name="Mol. Phylogenet. Evol.">
        <title>Genome-scale phylogeny and comparative genomics of the fungal order Sordariales.</title>
        <authorList>
            <person name="Hensen N."/>
            <person name="Bonometti L."/>
            <person name="Westerberg I."/>
            <person name="Brannstrom I.O."/>
            <person name="Guillou S."/>
            <person name="Cros-Aarteil S."/>
            <person name="Calhoun S."/>
            <person name="Haridas S."/>
            <person name="Kuo A."/>
            <person name="Mondo S."/>
            <person name="Pangilinan J."/>
            <person name="Riley R."/>
            <person name="LaButti K."/>
            <person name="Andreopoulos B."/>
            <person name="Lipzen A."/>
            <person name="Chen C."/>
            <person name="Yan M."/>
            <person name="Daum C."/>
            <person name="Ng V."/>
            <person name="Clum A."/>
            <person name="Steindorff A."/>
            <person name="Ohm R.A."/>
            <person name="Martin F."/>
            <person name="Silar P."/>
            <person name="Natvig D.O."/>
            <person name="Lalanne C."/>
            <person name="Gautier V."/>
            <person name="Ament-Velasquez S.L."/>
            <person name="Kruys A."/>
            <person name="Hutchinson M.I."/>
            <person name="Powell A.J."/>
            <person name="Barry K."/>
            <person name="Miller A.N."/>
            <person name="Grigoriev I.V."/>
            <person name="Debuchy R."/>
            <person name="Gladieux P."/>
            <person name="Hiltunen Thoren M."/>
            <person name="Johannesson H."/>
        </authorList>
    </citation>
    <scope>NUCLEOTIDE SEQUENCE</scope>
    <source>
        <strain evidence="2">SMH4131-1</strain>
    </source>
</reference>
<name>A0AAE0I7B6_9PEZI</name>
<feature type="region of interest" description="Disordered" evidence="1">
    <location>
        <begin position="151"/>
        <end position="174"/>
    </location>
</feature>
<protein>
    <submittedName>
        <fullName evidence="2">Uncharacterized protein</fullName>
    </submittedName>
</protein>
<organism evidence="2 3">
    <name type="scientific">Cercophora scortea</name>
    <dbReference type="NCBI Taxonomy" id="314031"/>
    <lineage>
        <taxon>Eukaryota</taxon>
        <taxon>Fungi</taxon>
        <taxon>Dikarya</taxon>
        <taxon>Ascomycota</taxon>
        <taxon>Pezizomycotina</taxon>
        <taxon>Sordariomycetes</taxon>
        <taxon>Sordariomycetidae</taxon>
        <taxon>Sordariales</taxon>
        <taxon>Lasiosphaeriaceae</taxon>
        <taxon>Cercophora</taxon>
    </lineage>
</organism>
<dbReference type="Proteomes" id="UP001286456">
    <property type="component" value="Unassembled WGS sequence"/>
</dbReference>
<dbReference type="AlphaFoldDB" id="A0AAE0I7B6"/>
<keyword evidence="3" id="KW-1185">Reference proteome</keyword>
<evidence type="ECO:0000313" key="2">
    <source>
        <dbReference type="EMBL" id="KAK3319929.1"/>
    </source>
</evidence>
<reference evidence="2" key="2">
    <citation type="submission" date="2023-06" db="EMBL/GenBank/DDBJ databases">
        <authorList>
            <consortium name="Lawrence Berkeley National Laboratory"/>
            <person name="Haridas S."/>
            <person name="Hensen N."/>
            <person name="Bonometti L."/>
            <person name="Westerberg I."/>
            <person name="Brannstrom I.O."/>
            <person name="Guillou S."/>
            <person name="Cros-Aarteil S."/>
            <person name="Calhoun S."/>
            <person name="Kuo A."/>
            <person name="Mondo S."/>
            <person name="Pangilinan J."/>
            <person name="Riley R."/>
            <person name="Labutti K."/>
            <person name="Andreopoulos B."/>
            <person name="Lipzen A."/>
            <person name="Chen C."/>
            <person name="Yanf M."/>
            <person name="Daum C."/>
            <person name="Ng V."/>
            <person name="Clum A."/>
            <person name="Steindorff A."/>
            <person name="Ohm R."/>
            <person name="Martin F."/>
            <person name="Silar P."/>
            <person name="Natvig D."/>
            <person name="Lalanne C."/>
            <person name="Gautier V."/>
            <person name="Ament-Velasquez S.L."/>
            <person name="Kruys A."/>
            <person name="Hutchinson M.I."/>
            <person name="Powell A.J."/>
            <person name="Barry K."/>
            <person name="Miller A.N."/>
            <person name="Grigoriev I.V."/>
            <person name="Debuchy R."/>
            <person name="Gladieux P."/>
            <person name="Thoren M.H."/>
            <person name="Johannesson H."/>
        </authorList>
    </citation>
    <scope>NUCLEOTIDE SEQUENCE</scope>
    <source>
        <strain evidence="2">SMH4131-1</strain>
    </source>
</reference>
<proteinExistence type="predicted"/>
<comment type="caution">
    <text evidence="2">The sequence shown here is derived from an EMBL/GenBank/DDBJ whole genome shotgun (WGS) entry which is preliminary data.</text>
</comment>
<evidence type="ECO:0000313" key="3">
    <source>
        <dbReference type="Proteomes" id="UP001286456"/>
    </source>
</evidence>
<sequence length="203" mass="22813">MQLHCSQTGTRLPFVPKLSVLLVLGKAWPRPNEHRSHRRQTSSDNGKSPRWPVGREGVGVASVNKRDGIEAGRRRACQGRSAGWLRWRYGCACRCRWGNQVALVHVVVVVVVVVDTILHPIENVTCPLPRRQHRPHDAYVVRIGAVMCQVSKRRRRQDKRGDGGSSTPPKQVITPIHVLKTKANRPECNPRLRIRMLSGLADA</sequence>
<feature type="region of interest" description="Disordered" evidence="1">
    <location>
        <begin position="31"/>
        <end position="57"/>
    </location>
</feature>
<gene>
    <name evidence="2" type="ORF">B0T19DRAFT_274846</name>
</gene>
<accession>A0AAE0I7B6</accession>
<dbReference type="EMBL" id="JAUEPO010000006">
    <property type="protein sequence ID" value="KAK3319929.1"/>
    <property type="molecule type" value="Genomic_DNA"/>
</dbReference>
<evidence type="ECO:0000256" key="1">
    <source>
        <dbReference type="SAM" id="MobiDB-lite"/>
    </source>
</evidence>